<feature type="non-terminal residue" evidence="1">
    <location>
        <position position="119"/>
    </location>
</feature>
<sequence length="119" mass="14161">MKREELRKYTKHLDRDLACSKAGLDRQMTKQAGLYYYYAVAWNNAIRDEKRAKLRLEMQETKIYRQISDQHSRVTERMLLSECHLDKLWLKLKQIVNQNAHAADVLKAACQALIHKRDM</sequence>
<organism evidence="1">
    <name type="scientific">marine sediment metagenome</name>
    <dbReference type="NCBI Taxonomy" id="412755"/>
    <lineage>
        <taxon>unclassified sequences</taxon>
        <taxon>metagenomes</taxon>
        <taxon>ecological metagenomes</taxon>
    </lineage>
</organism>
<evidence type="ECO:0000313" key="1">
    <source>
        <dbReference type="EMBL" id="KKK47289.1"/>
    </source>
</evidence>
<proteinExistence type="predicted"/>
<dbReference type="EMBL" id="LAZR01069651">
    <property type="protein sequence ID" value="KKK47289.1"/>
    <property type="molecule type" value="Genomic_DNA"/>
</dbReference>
<accession>A0A0F8XZ72</accession>
<dbReference type="AlphaFoldDB" id="A0A0F8XZ72"/>
<protein>
    <submittedName>
        <fullName evidence="1">Uncharacterized protein</fullName>
    </submittedName>
</protein>
<gene>
    <name evidence="1" type="ORF">LCGC14_3156690</name>
</gene>
<reference evidence="1" key="1">
    <citation type="journal article" date="2015" name="Nature">
        <title>Complex archaea that bridge the gap between prokaryotes and eukaryotes.</title>
        <authorList>
            <person name="Spang A."/>
            <person name="Saw J.H."/>
            <person name="Jorgensen S.L."/>
            <person name="Zaremba-Niedzwiedzka K."/>
            <person name="Martijn J."/>
            <person name="Lind A.E."/>
            <person name="van Eijk R."/>
            <person name="Schleper C."/>
            <person name="Guy L."/>
            <person name="Ettema T.J."/>
        </authorList>
    </citation>
    <scope>NUCLEOTIDE SEQUENCE</scope>
</reference>
<name>A0A0F8XZ72_9ZZZZ</name>
<comment type="caution">
    <text evidence="1">The sequence shown here is derived from an EMBL/GenBank/DDBJ whole genome shotgun (WGS) entry which is preliminary data.</text>
</comment>